<evidence type="ECO:0008006" key="4">
    <source>
        <dbReference type="Google" id="ProtNLM"/>
    </source>
</evidence>
<evidence type="ECO:0000256" key="1">
    <source>
        <dbReference type="SAM" id="SignalP"/>
    </source>
</evidence>
<dbReference type="RefSeq" id="WP_187581912.1">
    <property type="nucleotide sequence ID" value="NZ_JACLHY010000002.1"/>
</dbReference>
<dbReference type="PROSITE" id="PS51257">
    <property type="entry name" value="PROKAR_LIPOPROTEIN"/>
    <property type="match status" value="1"/>
</dbReference>
<protein>
    <recommendedName>
        <fullName evidence="4">Lipocalin-like domain-containing protein</fullName>
    </recommendedName>
</protein>
<organism evidence="2 3">
    <name type="scientific">Arenibacter arenosicollis</name>
    <dbReference type="NCBI Taxonomy" id="2762274"/>
    <lineage>
        <taxon>Bacteria</taxon>
        <taxon>Pseudomonadati</taxon>
        <taxon>Bacteroidota</taxon>
        <taxon>Flavobacteriia</taxon>
        <taxon>Flavobacteriales</taxon>
        <taxon>Flavobacteriaceae</taxon>
        <taxon>Arenibacter</taxon>
    </lineage>
</organism>
<sequence length="161" mass="18123">MMKFKFLLLFIVAALFFSCSSDSNDGNSNENTIVGIWQAHELKVNNDTASDDEKNARDLLAYLTAKECYVLSFEFKVDLTVTIENSVEYLERDGFDIPCPTEKDTETTVYVYENGKLTYTDEDQETVTVDVTIDGDIMTVDASDLDIPNLNAGGQLIFKRK</sequence>
<keyword evidence="3" id="KW-1185">Reference proteome</keyword>
<feature type="chain" id="PRO_5045635912" description="Lipocalin-like domain-containing protein" evidence="1">
    <location>
        <begin position="24"/>
        <end position="161"/>
    </location>
</feature>
<accession>A0ABR7QJG2</accession>
<proteinExistence type="predicted"/>
<keyword evidence="1" id="KW-0732">Signal</keyword>
<reference evidence="2 3" key="1">
    <citation type="submission" date="2020-08" db="EMBL/GenBank/DDBJ databases">
        <title>Arenibacter gaetbuli sp. nov., isolated from a sand dune.</title>
        <authorList>
            <person name="Park S."/>
            <person name="Yoon J.-H."/>
        </authorList>
    </citation>
    <scope>NUCLEOTIDE SEQUENCE [LARGE SCALE GENOMIC DNA]</scope>
    <source>
        <strain evidence="2 3">BSSL-BM3</strain>
    </source>
</reference>
<gene>
    <name evidence="2" type="ORF">H4O18_04525</name>
</gene>
<feature type="signal peptide" evidence="1">
    <location>
        <begin position="1"/>
        <end position="23"/>
    </location>
</feature>
<name>A0ABR7QJG2_9FLAO</name>
<evidence type="ECO:0000313" key="2">
    <source>
        <dbReference type="EMBL" id="MBC8767249.1"/>
    </source>
</evidence>
<evidence type="ECO:0000313" key="3">
    <source>
        <dbReference type="Proteomes" id="UP000618952"/>
    </source>
</evidence>
<comment type="caution">
    <text evidence="2">The sequence shown here is derived from an EMBL/GenBank/DDBJ whole genome shotgun (WGS) entry which is preliminary data.</text>
</comment>
<dbReference type="Proteomes" id="UP000618952">
    <property type="component" value="Unassembled WGS sequence"/>
</dbReference>
<dbReference type="EMBL" id="JACLHY010000002">
    <property type="protein sequence ID" value="MBC8767249.1"/>
    <property type="molecule type" value="Genomic_DNA"/>
</dbReference>